<feature type="region of interest" description="Disordered" evidence="1">
    <location>
        <begin position="336"/>
        <end position="360"/>
    </location>
</feature>
<protein>
    <recommendedName>
        <fullName evidence="2">Glycine-rich domain-containing protein</fullName>
    </recommendedName>
</protein>
<dbReference type="InterPro" id="IPR013783">
    <property type="entry name" value="Ig-like_fold"/>
</dbReference>
<comment type="caution">
    <text evidence="3">The sequence shown here is derived from an EMBL/GenBank/DDBJ whole genome shotgun (WGS) entry which is preliminary data.</text>
</comment>
<evidence type="ECO:0000256" key="1">
    <source>
        <dbReference type="SAM" id="MobiDB-lite"/>
    </source>
</evidence>
<feature type="region of interest" description="Disordered" evidence="1">
    <location>
        <begin position="244"/>
        <end position="277"/>
    </location>
</feature>
<gene>
    <name evidence="3" type="ORF">GCM10010993_20090</name>
</gene>
<accession>A0ABQ1MMI3</accession>
<dbReference type="EMBL" id="BMFD01000006">
    <property type="protein sequence ID" value="GGC41461.1"/>
    <property type="molecule type" value="Genomic_DNA"/>
</dbReference>
<name>A0ABQ1MMI3_9BACT</name>
<organism evidence="3 4">
    <name type="scientific">Belliella aquatica</name>
    <dbReference type="NCBI Taxonomy" id="1323734"/>
    <lineage>
        <taxon>Bacteria</taxon>
        <taxon>Pseudomonadati</taxon>
        <taxon>Bacteroidota</taxon>
        <taxon>Cytophagia</taxon>
        <taxon>Cytophagales</taxon>
        <taxon>Cyclobacteriaceae</taxon>
        <taxon>Belliella</taxon>
    </lineage>
</organism>
<feature type="domain" description="Glycine-rich" evidence="2">
    <location>
        <begin position="75"/>
        <end position="286"/>
    </location>
</feature>
<keyword evidence="4" id="KW-1185">Reference proteome</keyword>
<evidence type="ECO:0000259" key="2">
    <source>
        <dbReference type="Pfam" id="PF21722"/>
    </source>
</evidence>
<proteinExistence type="predicted"/>
<sequence>MLRIAFKFENKINKMKKIVLFIVFPLLIFLQINDVFGQVLRNTRVVSNCITEYTFGSATENEFVIVVINCNETAQGTSWQPPLGLIELTEMLMIAGGGAGGKRDELGQRGAGGGGAGGVLHITDRSTMVFNIGNQESPTQSPNLDFRIGNGGLGNILSSTRGSNGENTTLQTLNPNFNNRTALGGGAGGSSNGFGTLSSTIQPYTDQRRGNFGGSGGGSVGGWTNGNNPILGGEGMVPQGFNGANGRGNDEVNGGGGGGGANQNAPAINGNANGGNGGEGRGVSNNFYQNLVLNLLPASVPKNFAGGGGGVAGTPSGQGSAGNGGLGGGGDAVTFGNGTNGSVNTGGGGGAGGAPENNNGFRGGNGGSGIVIFRYDFFRILPIELLELSARFEKSTNSAVIKWITAKETGNSHFEIERSENGISQFEKVGEIDGMGWTDLLTKYEFIDNKLPLSGGNIFYRIKQVDFDGKSTYSKVLSVRAEGIMASSGVWRAYPNPTIGDQLRISLLDRTQYDEEQITFRIVHPNLITQGITVNSENEMNDQLALMIPKAPKGILVVEIQWGQKVEHIKILKK</sequence>
<feature type="compositionally biased region" description="Gly residues" evidence="1">
    <location>
        <begin position="344"/>
        <end position="353"/>
    </location>
</feature>
<dbReference type="InterPro" id="IPR049304">
    <property type="entry name" value="Gly_rich_dom"/>
</dbReference>
<dbReference type="Pfam" id="PF21722">
    <property type="entry name" value="Gly_rich_2"/>
    <property type="match status" value="1"/>
</dbReference>
<feature type="compositionally biased region" description="Low complexity" evidence="1">
    <location>
        <begin position="262"/>
        <end position="271"/>
    </location>
</feature>
<evidence type="ECO:0000313" key="4">
    <source>
        <dbReference type="Proteomes" id="UP000635885"/>
    </source>
</evidence>
<dbReference type="Gene3D" id="2.60.40.10">
    <property type="entry name" value="Immunoglobulins"/>
    <property type="match status" value="1"/>
</dbReference>
<evidence type="ECO:0000313" key="3">
    <source>
        <dbReference type="EMBL" id="GGC41461.1"/>
    </source>
</evidence>
<dbReference type="Proteomes" id="UP000635885">
    <property type="component" value="Unassembled WGS sequence"/>
</dbReference>
<reference evidence="4" key="1">
    <citation type="journal article" date="2019" name="Int. J. Syst. Evol. Microbiol.">
        <title>The Global Catalogue of Microorganisms (GCM) 10K type strain sequencing project: providing services to taxonomists for standard genome sequencing and annotation.</title>
        <authorList>
            <consortium name="The Broad Institute Genomics Platform"/>
            <consortium name="The Broad Institute Genome Sequencing Center for Infectious Disease"/>
            <person name="Wu L."/>
            <person name="Ma J."/>
        </authorList>
    </citation>
    <scope>NUCLEOTIDE SEQUENCE [LARGE SCALE GENOMIC DNA]</scope>
    <source>
        <strain evidence="4">CGMCC 1.12479</strain>
    </source>
</reference>